<gene>
    <name evidence="3" type="ORF">HU737_008775</name>
    <name evidence="2" type="ORF">HU737_03280</name>
    <name evidence="4" type="ORF">KW869_18535</name>
</gene>
<dbReference type="EMBL" id="JABWRE010000002">
    <property type="protein sequence ID" value="MBC3439691.1"/>
    <property type="molecule type" value="Genomic_DNA"/>
</dbReference>
<dbReference type="InterPro" id="IPR029058">
    <property type="entry name" value="AB_hydrolase_fold"/>
</dbReference>
<keyword evidence="2" id="KW-0378">Hydrolase</keyword>
<dbReference type="GO" id="GO:0016787">
    <property type="term" value="F:hydrolase activity"/>
    <property type="evidence" value="ECO:0007669"/>
    <property type="project" value="UniProtKB-KW"/>
</dbReference>
<dbReference type="RefSeq" id="WP_186553276.1">
    <property type="nucleotide sequence ID" value="NZ_JABWRE020000001.1"/>
</dbReference>
<evidence type="ECO:0000313" key="5">
    <source>
        <dbReference type="Proteomes" id="UP001621534"/>
    </source>
</evidence>
<dbReference type="InterPro" id="IPR000073">
    <property type="entry name" value="AB_hydrolase_1"/>
</dbReference>
<dbReference type="PRINTS" id="PR00111">
    <property type="entry name" value="ABHYDROLASE"/>
</dbReference>
<reference evidence="4" key="5">
    <citation type="submission" date="2021-07" db="EMBL/GenBank/DDBJ databases">
        <authorList>
            <person name="Wevar Oller A.L."/>
            <person name="Talano M.A."/>
            <person name="Torres Tejerizo G.A."/>
            <person name="Agostini E."/>
        </authorList>
    </citation>
    <scope>NUCLEOTIDE SEQUENCE</scope>
    <source>
        <strain evidence="4">AW4</strain>
    </source>
</reference>
<evidence type="ECO:0000259" key="1">
    <source>
        <dbReference type="Pfam" id="PF00561"/>
    </source>
</evidence>
<name>A0A923FVJ6_9PSED</name>
<reference evidence="3" key="4">
    <citation type="submission" date="2021-06" db="EMBL/GenBank/DDBJ databases">
        <title>Updating the genus Pseudomonas: Description of 43 new species and partition of the Pseudomonas putida group.</title>
        <authorList>
            <person name="Girard L."/>
            <person name="Lood C."/>
            <person name="Vandamme P."/>
            <person name="Rokni-Zadeh H."/>
            <person name="Van Noort V."/>
            <person name="Hofte M."/>
            <person name="Lavigne R."/>
            <person name="De Mot R."/>
        </authorList>
    </citation>
    <scope>NUCLEOTIDE SEQUENCE</scope>
    <source>
        <strain evidence="3">SWRI10</strain>
    </source>
</reference>
<dbReference type="EMBL" id="JAHWXS010000021">
    <property type="protein sequence ID" value="MFK5735537.1"/>
    <property type="molecule type" value="Genomic_DNA"/>
</dbReference>
<dbReference type="PANTHER" id="PTHR43689:SF8">
    <property type="entry name" value="ALPHA_BETA-HYDROLASES SUPERFAMILY PROTEIN"/>
    <property type="match status" value="1"/>
</dbReference>
<dbReference type="Proteomes" id="UP000599879">
    <property type="component" value="Unassembled WGS sequence"/>
</dbReference>
<sequence length="259" mass="28627">MMQLQVRQHWIATAQGRLFAQDWTPQGEQGVPIILLHDSLGCVALWREFPERLARATGHRVIAYDRLGFGRSDGHPGQLRLGFVEAQAEQEFTALRSQLGIDAFIVFGHSVGGGMAISCAARFAEHCQGLITESAQAFVEARTLAGIRAADRQFAEPGQIERLSKYHGDKARWVLRAWVDNWLSDAFAGWNLDAVLAQVRCPLLSLHGDLDEFGSDAHPRRFIAMAGGPSVMQMLPGCGHVPHREHEDVVLSAVRQFLA</sequence>
<dbReference type="Pfam" id="PF00561">
    <property type="entry name" value="Abhydrolase_1"/>
    <property type="match status" value="1"/>
</dbReference>
<dbReference type="Gene3D" id="3.40.50.1820">
    <property type="entry name" value="alpha/beta hydrolase"/>
    <property type="match status" value="1"/>
</dbReference>
<keyword evidence="5" id="KW-1185">Reference proteome</keyword>
<evidence type="ECO:0000313" key="2">
    <source>
        <dbReference type="EMBL" id="MBC3439691.1"/>
    </source>
</evidence>
<dbReference type="EMBL" id="JABWRE020000001">
    <property type="protein sequence ID" value="MBV4536068.1"/>
    <property type="molecule type" value="Genomic_DNA"/>
</dbReference>
<reference evidence="2" key="3">
    <citation type="submission" date="2020-07" db="EMBL/GenBank/DDBJ databases">
        <authorList>
            <person name="Lood C."/>
            <person name="Girard L."/>
        </authorList>
    </citation>
    <scope>NUCLEOTIDE SEQUENCE</scope>
    <source>
        <strain evidence="2">SWRI10</strain>
    </source>
</reference>
<comment type="caution">
    <text evidence="2">The sequence shown here is derived from an EMBL/GenBank/DDBJ whole genome shotgun (WGS) entry which is preliminary data.</text>
</comment>
<dbReference type="SUPFAM" id="SSF53474">
    <property type="entry name" value="alpha/beta-Hydrolases"/>
    <property type="match status" value="1"/>
</dbReference>
<proteinExistence type="predicted"/>
<accession>A0A923FVJ6</accession>
<feature type="domain" description="AB hydrolase-1" evidence="1">
    <location>
        <begin position="32"/>
        <end position="150"/>
    </location>
</feature>
<protein>
    <submittedName>
        <fullName evidence="2">Alpha/beta hydrolase</fullName>
    </submittedName>
</protein>
<dbReference type="AlphaFoldDB" id="A0A923FVJ6"/>
<organism evidence="2">
    <name type="scientific">Pseudomonas urmiensis</name>
    <dbReference type="NCBI Taxonomy" id="2745493"/>
    <lineage>
        <taxon>Bacteria</taxon>
        <taxon>Pseudomonadati</taxon>
        <taxon>Pseudomonadota</taxon>
        <taxon>Gammaproteobacteria</taxon>
        <taxon>Pseudomonadales</taxon>
        <taxon>Pseudomonadaceae</taxon>
        <taxon>Pseudomonas</taxon>
    </lineage>
</organism>
<dbReference type="Proteomes" id="UP001621534">
    <property type="component" value="Unassembled WGS sequence"/>
</dbReference>
<reference evidence="4 5" key="1">
    <citation type="journal article" date="2012" name="Plant Soil">
        <title>Screening of plant growth-promoting traits in arsenic-resistant bacteria isolated from the rhizosphere of soybean plants from Argentinean agricultural soil.</title>
        <authorList>
            <person name="Wevar Oller A.L."/>
            <person name="Talano M.A."/>
            <person name="Agostini E."/>
        </authorList>
    </citation>
    <scope>NUCLEOTIDE SEQUENCE [LARGE SCALE GENOMIC DNA]</scope>
    <source>
        <strain evidence="4 5">AW4</strain>
    </source>
</reference>
<reference evidence="2" key="2">
    <citation type="journal article" date="2020" name="Microorganisms">
        <title>Reliable Identification of Environmental Pseudomonas Isolates Using the rpoD Gene.</title>
        <authorList>
            <consortium name="The Broad Institute Genome Sequencing Platform"/>
            <person name="Girard L."/>
            <person name="Lood C."/>
            <person name="Rokni-Zadeh H."/>
            <person name="van Noort V."/>
            <person name="Lavigne R."/>
            <person name="De Mot R."/>
        </authorList>
    </citation>
    <scope>NUCLEOTIDE SEQUENCE</scope>
    <source>
        <strain evidence="2">SWRI10</strain>
    </source>
</reference>
<dbReference type="PANTHER" id="PTHR43689">
    <property type="entry name" value="HYDROLASE"/>
    <property type="match status" value="1"/>
</dbReference>
<evidence type="ECO:0000313" key="4">
    <source>
        <dbReference type="EMBL" id="MFK5735537.1"/>
    </source>
</evidence>
<evidence type="ECO:0000313" key="3">
    <source>
        <dbReference type="EMBL" id="MBV4536068.1"/>
    </source>
</evidence>